<name>W1WI78_9ZZZZ</name>
<comment type="caution">
    <text evidence="1">The sequence shown here is derived from an EMBL/GenBank/DDBJ whole genome shotgun (WGS) entry which is preliminary data.</text>
</comment>
<reference evidence="1" key="1">
    <citation type="submission" date="2013-12" db="EMBL/GenBank/DDBJ databases">
        <title>A Varibaculum cambriense genome reconstructed from a premature infant gut community with otherwise low bacterial novelty that shifts toward anaerobic metabolism during the third week of life.</title>
        <authorList>
            <person name="Brown C.T."/>
            <person name="Sharon I."/>
            <person name="Thomas B.C."/>
            <person name="Castelle C.J."/>
            <person name="Morowitz M.J."/>
            <person name="Banfield J.F."/>
        </authorList>
    </citation>
    <scope>NUCLEOTIDE SEQUENCE</scope>
</reference>
<dbReference type="EMBL" id="AZMM01018892">
    <property type="protein sequence ID" value="ETJ16134.1"/>
    <property type="molecule type" value="Genomic_DNA"/>
</dbReference>
<gene>
    <name evidence="1" type="ORF">Q604_UNBc4C00111G0001</name>
</gene>
<sequence length="38" mass="4472">MDLVVLKGYSPFEITAIYLYDDVRGTYDICKYGAYWKT</sequence>
<accession>W1WI78</accession>
<feature type="non-terminal residue" evidence="1">
    <location>
        <position position="38"/>
    </location>
</feature>
<organism evidence="1">
    <name type="scientific">human gut metagenome</name>
    <dbReference type="NCBI Taxonomy" id="408170"/>
    <lineage>
        <taxon>unclassified sequences</taxon>
        <taxon>metagenomes</taxon>
        <taxon>organismal metagenomes</taxon>
    </lineage>
</organism>
<dbReference type="AlphaFoldDB" id="W1WI78"/>
<proteinExistence type="predicted"/>
<protein>
    <submittedName>
        <fullName evidence="1">Uncharacterized protein</fullName>
    </submittedName>
</protein>
<evidence type="ECO:0000313" key="1">
    <source>
        <dbReference type="EMBL" id="ETJ16134.1"/>
    </source>
</evidence>